<dbReference type="EMBL" id="KN837170">
    <property type="protein sequence ID" value="KIJ37260.1"/>
    <property type="molecule type" value="Genomic_DNA"/>
</dbReference>
<evidence type="ECO:0000313" key="2">
    <source>
        <dbReference type="Proteomes" id="UP000054279"/>
    </source>
</evidence>
<protein>
    <submittedName>
        <fullName evidence="1">Uncharacterized protein</fullName>
    </submittedName>
</protein>
<name>A0A0C9VIA7_SPHS4</name>
<sequence>MYFSIAGTTIHISHSVPNSEPSSFVQNLMKTLNMSTIPPHPTRNIMQQGRDIHVELNNLYLNDEQIQQIRATYKSSQHFCQLFSNSIDDQNEANKVLGVQGLDVNQLKEKHQKDLGGRWSRRWSTKDGGKENERERVLLRCQCGSSMEARKAKMPYDFTGCPAHIDVTYHHTSSHITRIVGILQHNEACEMQEMKRLPPIPLHPHVWKIAIEQINEGASIAAVQSPKDPGWELDRRLEIIIHSSVSDGYVVAASFITPTVQRDSIRTSSEEYRDSRVEIQTFFT</sequence>
<accession>A0A0C9VIA7</accession>
<organism evidence="1 2">
    <name type="scientific">Sphaerobolus stellatus (strain SS14)</name>
    <dbReference type="NCBI Taxonomy" id="990650"/>
    <lineage>
        <taxon>Eukaryota</taxon>
        <taxon>Fungi</taxon>
        <taxon>Dikarya</taxon>
        <taxon>Basidiomycota</taxon>
        <taxon>Agaricomycotina</taxon>
        <taxon>Agaricomycetes</taxon>
        <taxon>Phallomycetidae</taxon>
        <taxon>Geastrales</taxon>
        <taxon>Sphaerobolaceae</taxon>
        <taxon>Sphaerobolus</taxon>
    </lineage>
</organism>
<dbReference type="AlphaFoldDB" id="A0A0C9VIA7"/>
<dbReference type="HOGENOM" id="CLU_980627_0_0_1"/>
<evidence type="ECO:0000313" key="1">
    <source>
        <dbReference type="EMBL" id="KIJ37260.1"/>
    </source>
</evidence>
<gene>
    <name evidence="1" type="ORF">M422DRAFT_781831</name>
</gene>
<keyword evidence="2" id="KW-1185">Reference proteome</keyword>
<dbReference type="Proteomes" id="UP000054279">
    <property type="component" value="Unassembled WGS sequence"/>
</dbReference>
<reference evidence="1 2" key="1">
    <citation type="submission" date="2014-06" db="EMBL/GenBank/DDBJ databases">
        <title>Evolutionary Origins and Diversification of the Mycorrhizal Mutualists.</title>
        <authorList>
            <consortium name="DOE Joint Genome Institute"/>
            <consortium name="Mycorrhizal Genomics Consortium"/>
            <person name="Kohler A."/>
            <person name="Kuo A."/>
            <person name="Nagy L.G."/>
            <person name="Floudas D."/>
            <person name="Copeland A."/>
            <person name="Barry K.W."/>
            <person name="Cichocki N."/>
            <person name="Veneault-Fourrey C."/>
            <person name="LaButti K."/>
            <person name="Lindquist E.A."/>
            <person name="Lipzen A."/>
            <person name="Lundell T."/>
            <person name="Morin E."/>
            <person name="Murat C."/>
            <person name="Riley R."/>
            <person name="Ohm R."/>
            <person name="Sun H."/>
            <person name="Tunlid A."/>
            <person name="Henrissat B."/>
            <person name="Grigoriev I.V."/>
            <person name="Hibbett D.S."/>
            <person name="Martin F."/>
        </authorList>
    </citation>
    <scope>NUCLEOTIDE SEQUENCE [LARGE SCALE GENOMIC DNA]</scope>
    <source>
        <strain evidence="1 2">SS14</strain>
    </source>
</reference>
<proteinExistence type="predicted"/>
<dbReference type="OrthoDB" id="2422225at2759"/>